<evidence type="ECO:0000256" key="7">
    <source>
        <dbReference type="ARBA" id="ARBA00063809"/>
    </source>
</evidence>
<dbReference type="GO" id="GO:0005524">
    <property type="term" value="F:ATP binding"/>
    <property type="evidence" value="ECO:0007669"/>
    <property type="project" value="UniProtKB-KW"/>
</dbReference>
<keyword evidence="15" id="KW-1185">Reference proteome</keyword>
<evidence type="ECO:0000256" key="11">
    <source>
        <dbReference type="ARBA" id="ARBA00075328"/>
    </source>
</evidence>
<dbReference type="GO" id="GO:0008146">
    <property type="term" value="F:sulfotransferase activity"/>
    <property type="evidence" value="ECO:0007669"/>
    <property type="project" value="TreeGrafter"/>
</dbReference>
<keyword evidence="14" id="KW-0548">Nucleotidyltransferase</keyword>
<gene>
    <name evidence="14" type="primary">moeB</name>
    <name evidence="14" type="ORF">D8I35_12060</name>
</gene>
<evidence type="ECO:0000256" key="12">
    <source>
        <dbReference type="ARBA" id="ARBA00078531"/>
    </source>
</evidence>
<dbReference type="PROSITE" id="PS50206">
    <property type="entry name" value="RHODANESE_3"/>
    <property type="match status" value="1"/>
</dbReference>
<accession>A0A3M6QSS7</accession>
<feature type="domain" description="Rhodanese" evidence="13">
    <location>
        <begin position="291"/>
        <end position="380"/>
    </location>
</feature>
<proteinExistence type="inferred from homology"/>
<dbReference type="EC" id="2.7.7.80" evidence="8"/>
<protein>
    <recommendedName>
        <fullName evidence="9">Molybdopterin-synthase adenylyltransferase</fullName>
        <ecNumber evidence="8">2.7.7.80</ecNumber>
    </recommendedName>
    <alternativeName>
        <fullName evidence="12">MoaD protein adenylase</fullName>
    </alternativeName>
    <alternativeName>
        <fullName evidence="10">Molybdopterin-converting factor subunit 1 adenylase</fullName>
    </alternativeName>
    <alternativeName>
        <fullName evidence="11">Sulfur carrier protein MoaD adenylyltransferase</fullName>
    </alternativeName>
</protein>
<evidence type="ECO:0000256" key="6">
    <source>
        <dbReference type="ARBA" id="ARBA00055169"/>
    </source>
</evidence>
<dbReference type="Pfam" id="PF00899">
    <property type="entry name" value="ThiF"/>
    <property type="match status" value="1"/>
</dbReference>
<dbReference type="CDD" id="cd00757">
    <property type="entry name" value="ThiF_MoeB_HesA_family"/>
    <property type="match status" value="1"/>
</dbReference>
<evidence type="ECO:0000256" key="2">
    <source>
        <dbReference type="ARBA" id="ARBA00022679"/>
    </source>
</evidence>
<dbReference type="EMBL" id="RDQO01000003">
    <property type="protein sequence ID" value="RMX06053.1"/>
    <property type="molecule type" value="Genomic_DNA"/>
</dbReference>
<evidence type="ECO:0000313" key="15">
    <source>
        <dbReference type="Proteomes" id="UP000278006"/>
    </source>
</evidence>
<dbReference type="Pfam" id="PF00581">
    <property type="entry name" value="Rhodanese"/>
    <property type="match status" value="1"/>
</dbReference>
<comment type="subunit">
    <text evidence="7">Homodimer. Forms a stable heterotetrameric complex of 2 MoeB and 2 MoaD during adenylation of MoaD.</text>
</comment>
<evidence type="ECO:0000256" key="1">
    <source>
        <dbReference type="ARBA" id="ARBA00009919"/>
    </source>
</evidence>
<name>A0A3M6QSS7_9BURK</name>
<dbReference type="GO" id="GO:0005829">
    <property type="term" value="C:cytosol"/>
    <property type="evidence" value="ECO:0007669"/>
    <property type="project" value="TreeGrafter"/>
</dbReference>
<dbReference type="AlphaFoldDB" id="A0A3M6QSS7"/>
<dbReference type="NCBIfam" id="NF004281">
    <property type="entry name" value="PRK05690.1"/>
    <property type="match status" value="1"/>
</dbReference>
<evidence type="ECO:0000256" key="5">
    <source>
        <dbReference type="ARBA" id="ARBA00052218"/>
    </source>
</evidence>
<dbReference type="Gene3D" id="3.40.250.10">
    <property type="entry name" value="Rhodanese-like domain"/>
    <property type="match status" value="1"/>
</dbReference>
<dbReference type="SUPFAM" id="SSF69572">
    <property type="entry name" value="Activating enzymes of the ubiquitin-like proteins"/>
    <property type="match status" value="1"/>
</dbReference>
<keyword evidence="3" id="KW-0547">Nucleotide-binding</keyword>
<dbReference type="CDD" id="cd00158">
    <property type="entry name" value="RHOD"/>
    <property type="match status" value="1"/>
</dbReference>
<dbReference type="InterPro" id="IPR036873">
    <property type="entry name" value="Rhodanese-like_dom_sf"/>
</dbReference>
<dbReference type="SMART" id="SM00450">
    <property type="entry name" value="RHOD"/>
    <property type="match status" value="1"/>
</dbReference>
<dbReference type="Proteomes" id="UP000278006">
    <property type="component" value="Unassembled WGS sequence"/>
</dbReference>
<dbReference type="FunFam" id="3.40.50.720:FF:000033">
    <property type="entry name" value="Adenylyltransferase and sulfurtransferase MOCS3"/>
    <property type="match status" value="1"/>
</dbReference>
<comment type="function">
    <text evidence="6">Catalyzes the adenylation by ATP of the carboxyl group of the C-terminal glycine of sulfur carrier protein MoaD.</text>
</comment>
<dbReference type="RefSeq" id="WP_122229925.1">
    <property type="nucleotide sequence ID" value="NZ_RDQO01000003.1"/>
</dbReference>
<dbReference type="InterPro" id="IPR000594">
    <property type="entry name" value="ThiF_NAD_FAD-bd"/>
</dbReference>
<evidence type="ECO:0000259" key="13">
    <source>
        <dbReference type="PROSITE" id="PS50206"/>
    </source>
</evidence>
<evidence type="ECO:0000256" key="9">
    <source>
        <dbReference type="ARBA" id="ARBA00073635"/>
    </source>
</evidence>
<dbReference type="Gene3D" id="3.40.50.720">
    <property type="entry name" value="NAD(P)-binding Rossmann-like Domain"/>
    <property type="match status" value="1"/>
</dbReference>
<dbReference type="GO" id="GO:0008641">
    <property type="term" value="F:ubiquitin-like modifier activating enzyme activity"/>
    <property type="evidence" value="ECO:0007669"/>
    <property type="project" value="InterPro"/>
</dbReference>
<evidence type="ECO:0000313" key="14">
    <source>
        <dbReference type="EMBL" id="RMX06053.1"/>
    </source>
</evidence>
<comment type="similarity">
    <text evidence="1">Belongs to the HesA/MoeB/ThiF family.</text>
</comment>
<keyword evidence="2 14" id="KW-0808">Transferase</keyword>
<comment type="catalytic activity">
    <reaction evidence="5">
        <text>[molybdopterin-synthase sulfur-carrier protein]-C-terminal Gly-Gly + ATP + H(+) = [molybdopterin-synthase sulfur-carrier protein]-C-terminal Gly-Gly-AMP + diphosphate</text>
        <dbReference type="Rhea" id="RHEA:43616"/>
        <dbReference type="Rhea" id="RHEA-COMP:12159"/>
        <dbReference type="Rhea" id="RHEA-COMP:12202"/>
        <dbReference type="ChEBI" id="CHEBI:15378"/>
        <dbReference type="ChEBI" id="CHEBI:30616"/>
        <dbReference type="ChEBI" id="CHEBI:33019"/>
        <dbReference type="ChEBI" id="CHEBI:90618"/>
        <dbReference type="ChEBI" id="CHEBI:90778"/>
        <dbReference type="EC" id="2.7.7.80"/>
    </reaction>
</comment>
<dbReference type="GO" id="GO:0061605">
    <property type="term" value="F:molybdopterin-synthase adenylyltransferase activity"/>
    <property type="evidence" value="ECO:0007669"/>
    <property type="project" value="UniProtKB-EC"/>
</dbReference>
<reference evidence="14 15" key="1">
    <citation type="submission" date="2018-10" db="EMBL/GenBank/DDBJ databases">
        <title>Draft genome of Cortibacter populi DSM10536.</title>
        <authorList>
            <person name="Bernier A.-M."/>
            <person name="Bernard K."/>
        </authorList>
    </citation>
    <scope>NUCLEOTIDE SEQUENCE [LARGE SCALE GENOMIC DNA]</scope>
    <source>
        <strain evidence="14 15">DSM 105136</strain>
    </source>
</reference>
<dbReference type="InterPro" id="IPR001763">
    <property type="entry name" value="Rhodanese-like_dom"/>
</dbReference>
<keyword evidence="4" id="KW-0067">ATP-binding</keyword>
<evidence type="ECO:0000256" key="10">
    <source>
        <dbReference type="ARBA" id="ARBA00075110"/>
    </source>
</evidence>
<sequence length="383" mass="40561">MTCTPLVAVSGQLDALEQARYARHLGLPGFGTEAQLRLKNARVLVLGAGGLGSAVLPYLAAAGVGTIGIVDDDVVELSNLQRQVLHGSAQLGRSKAASASERLQDLNPHVRVVAHRERLVPANALALFGDYDLVIDGTDNFATRYLVSDAAAILGMPCVWGSILQFEGQLSVFWRGHGPTYRDVFPEPPEPGEVPSCAQAGVLGVLPGQIGTLMAAEAIKLITGIGEPLLGRLLLFDALGTRWREMRVGVDPAQAAVTQLAADYQALCGLSPEPRGLPAISAAALAERLQAGTHLWLLDVRQPEEHARAHIEGARLVPLPELAQQATTWPIQPGDAIVVYCQSGPRARQAAAWLAQQGYADLQVLEGGMGAWQQHLAQCAAGH</sequence>
<organism evidence="14 15">
    <name type="scientific">Corticibacter populi</name>
    <dbReference type="NCBI Taxonomy" id="1550736"/>
    <lineage>
        <taxon>Bacteria</taxon>
        <taxon>Pseudomonadati</taxon>
        <taxon>Pseudomonadota</taxon>
        <taxon>Betaproteobacteria</taxon>
        <taxon>Burkholderiales</taxon>
        <taxon>Comamonadaceae</taxon>
        <taxon>Corticibacter</taxon>
    </lineage>
</organism>
<evidence type="ECO:0000256" key="4">
    <source>
        <dbReference type="ARBA" id="ARBA00022840"/>
    </source>
</evidence>
<evidence type="ECO:0000256" key="3">
    <source>
        <dbReference type="ARBA" id="ARBA00022741"/>
    </source>
</evidence>
<dbReference type="PANTHER" id="PTHR10953">
    <property type="entry name" value="UBIQUITIN-ACTIVATING ENZYME E1"/>
    <property type="match status" value="1"/>
</dbReference>
<dbReference type="PANTHER" id="PTHR10953:SF102">
    <property type="entry name" value="ADENYLYLTRANSFERASE AND SULFURTRANSFERASE MOCS3"/>
    <property type="match status" value="1"/>
</dbReference>
<dbReference type="InterPro" id="IPR045886">
    <property type="entry name" value="ThiF/MoeB/HesA"/>
</dbReference>
<dbReference type="GO" id="GO:0004792">
    <property type="term" value="F:thiosulfate-cyanide sulfurtransferase activity"/>
    <property type="evidence" value="ECO:0007669"/>
    <property type="project" value="TreeGrafter"/>
</dbReference>
<dbReference type="InterPro" id="IPR035985">
    <property type="entry name" value="Ubiquitin-activating_enz"/>
</dbReference>
<evidence type="ECO:0000256" key="8">
    <source>
        <dbReference type="ARBA" id="ARBA00066884"/>
    </source>
</evidence>
<dbReference type="OrthoDB" id="9804286at2"/>
<comment type="caution">
    <text evidence="14">The sequence shown here is derived from an EMBL/GenBank/DDBJ whole genome shotgun (WGS) entry which is preliminary data.</text>
</comment>